<feature type="transmembrane region" description="Helical" evidence="8">
    <location>
        <begin position="38"/>
        <end position="60"/>
    </location>
</feature>
<feature type="region of interest" description="Disordered" evidence="7">
    <location>
        <begin position="72"/>
        <end position="114"/>
    </location>
</feature>
<sequence>MRGGPFRPVLTSRRLVPYDSDRRKGLTPGASFLHHHPMIRTAAIVATVGLTLTVAGLSGCGIRGPLYMPKVPPAPTAPQTTDPGIAGPNAVPQPPVPGAKPAAADAASAVPANR</sequence>
<evidence type="ECO:0000256" key="1">
    <source>
        <dbReference type="ARBA" id="ARBA00004459"/>
    </source>
</evidence>
<evidence type="ECO:0000256" key="6">
    <source>
        <dbReference type="ARBA" id="ARBA00023288"/>
    </source>
</evidence>
<keyword evidence="8" id="KW-1133">Transmembrane helix</keyword>
<evidence type="ECO:0008006" key="11">
    <source>
        <dbReference type="Google" id="ProtNLM"/>
    </source>
</evidence>
<evidence type="ECO:0000313" key="9">
    <source>
        <dbReference type="EMBL" id="CAJ0705716.1"/>
    </source>
</evidence>
<dbReference type="Proteomes" id="UP001189915">
    <property type="component" value="Unassembled WGS sequence"/>
</dbReference>
<proteinExistence type="predicted"/>
<evidence type="ECO:0000256" key="4">
    <source>
        <dbReference type="ARBA" id="ARBA00023139"/>
    </source>
</evidence>
<keyword evidence="6" id="KW-0449">Lipoprotein</keyword>
<comment type="subcellular location">
    <subcellularLocation>
        <location evidence="1">Cell outer membrane</location>
        <topology evidence="1">Lipid-anchor</topology>
    </subcellularLocation>
</comment>
<accession>A0AAD2BA90</accession>
<dbReference type="AlphaFoldDB" id="A0AAD2BA90"/>
<keyword evidence="8" id="KW-0812">Transmembrane</keyword>
<gene>
    <name evidence="9" type="ORF">LMG18091_04524</name>
</gene>
<name>A0AAD2BA90_9RALS</name>
<dbReference type="Pfam" id="PF13627">
    <property type="entry name" value="LptM_cons"/>
    <property type="match status" value="1"/>
</dbReference>
<evidence type="ECO:0000256" key="5">
    <source>
        <dbReference type="ARBA" id="ARBA00023237"/>
    </source>
</evidence>
<keyword evidence="2" id="KW-0732">Signal</keyword>
<feature type="compositionally biased region" description="Low complexity" evidence="7">
    <location>
        <begin position="99"/>
        <end position="114"/>
    </location>
</feature>
<dbReference type="GO" id="GO:0009279">
    <property type="term" value="C:cell outer membrane"/>
    <property type="evidence" value="ECO:0007669"/>
    <property type="project" value="UniProtKB-SubCell"/>
</dbReference>
<dbReference type="InterPro" id="IPR032831">
    <property type="entry name" value="LptM_cons"/>
</dbReference>
<dbReference type="NCBIfam" id="NF047847">
    <property type="entry name" value="SS_mature_LptM"/>
    <property type="match status" value="1"/>
</dbReference>
<reference evidence="9 10" key="1">
    <citation type="submission" date="2023-07" db="EMBL/GenBank/DDBJ databases">
        <authorList>
            <person name="Peeters C."/>
        </authorList>
    </citation>
    <scope>NUCLEOTIDE SEQUENCE [LARGE SCALE GENOMIC DNA]</scope>
    <source>
        <strain evidence="9 10">LMG 18091</strain>
    </source>
</reference>
<evidence type="ECO:0000256" key="8">
    <source>
        <dbReference type="SAM" id="Phobius"/>
    </source>
</evidence>
<comment type="caution">
    <text evidence="9">The sequence shown here is derived from an EMBL/GenBank/DDBJ whole genome shotgun (WGS) entry which is preliminary data.</text>
</comment>
<organism evidence="9 10">
    <name type="scientific">Ralstonia wenshanensis</name>
    <dbReference type="NCBI Taxonomy" id="2842456"/>
    <lineage>
        <taxon>Bacteria</taxon>
        <taxon>Pseudomonadati</taxon>
        <taxon>Pseudomonadota</taxon>
        <taxon>Betaproteobacteria</taxon>
        <taxon>Burkholderiales</taxon>
        <taxon>Burkholderiaceae</taxon>
        <taxon>Ralstonia</taxon>
    </lineage>
</organism>
<dbReference type="EMBL" id="CATWAF010000008">
    <property type="protein sequence ID" value="CAJ0705716.1"/>
    <property type="molecule type" value="Genomic_DNA"/>
</dbReference>
<keyword evidence="3 8" id="KW-0472">Membrane</keyword>
<protein>
    <recommendedName>
        <fullName evidence="11">Proline-rich transmembrane protein</fullName>
    </recommendedName>
</protein>
<keyword evidence="4" id="KW-0564">Palmitate</keyword>
<evidence type="ECO:0000313" key="10">
    <source>
        <dbReference type="Proteomes" id="UP001189915"/>
    </source>
</evidence>
<keyword evidence="10" id="KW-1185">Reference proteome</keyword>
<evidence type="ECO:0000256" key="7">
    <source>
        <dbReference type="SAM" id="MobiDB-lite"/>
    </source>
</evidence>
<keyword evidence="5" id="KW-0998">Cell outer membrane</keyword>
<evidence type="ECO:0000256" key="2">
    <source>
        <dbReference type="ARBA" id="ARBA00022729"/>
    </source>
</evidence>
<evidence type="ECO:0000256" key="3">
    <source>
        <dbReference type="ARBA" id="ARBA00023136"/>
    </source>
</evidence>